<dbReference type="InterPro" id="IPR035919">
    <property type="entry name" value="EAL_sf"/>
</dbReference>
<dbReference type="SUPFAM" id="SSF141868">
    <property type="entry name" value="EAL domain-like"/>
    <property type="match status" value="1"/>
</dbReference>
<dbReference type="InterPro" id="IPR000160">
    <property type="entry name" value="GGDEF_dom"/>
</dbReference>
<sequence length="822" mass="93040">MNALVAKLKKLSDFVGQTRGQEYFELLVLALSEIIECDFVFIGQPNNRAKRCSTVAVSAFGRIKENFTYELSNTPCEAVTNSGVCCYQSKVTELYPEDQLLKDMRVESYIGMPLYSAQGNVLGILVAMHTSAIESVAEITALFEIIGYRIAAELERVEQDRSLNMLSSIFSNSAEAMLVTDADLKIIEVNQAFCDMFGYSRAEVQGLEPQLFSSGLHDKSFYRNFWFKVFKKGVWQGEIKNRHADGSVLEQWVSVNQVRDDNGHIHHYTAIYTDLTELNKAQAENLYLANTDPLSGLSSKSFLAEELKSPGCKSLLIVGIDGLRYLNDAYGFDVCDELIRSTARIIKEQVHADCYVGGGPGKFVLLFKRPVDLYAVADQLRMHFRHHQVSTADISVFVSLSFGGARGKTDLLRLGVTALRQSRESGDLKCIVLEQDAIAAESQQHLLFVEANNIIHSAVNQQLIVPYFQGIHDNQLGIVTHYEALARIHYNDQVLSPYSFIDAAKVAGMLPLITRQIARQAFKIMSHHDYTFSLNITEFDLNAQYLQRFLVELCQQYQIAPQRVILEVLEGISSAGKNSHLKQLKALKNAGFRLAIDDFGTEHSNFERILDLEVDYLKIDAKYIKNIHTDAKSYEIVKALSFFCRNSGIKCIAEFVHSIEVQQCLLALGIDYSQGFLFSRPESFGEHQEQGDVRVEFDNQHPNLVHLQLNGHIHKAMRFTDAFRRCLAEREQPVAYGLFDFRHSDFFQMGESDLIDRARLAAIEPQYQQFEKIALLVEGQYSQKMAAVWCRHVMEVFEVRCFIDEASARQWLLGDSRLSLIA</sequence>
<dbReference type="SUPFAM" id="SSF55785">
    <property type="entry name" value="PYP-like sensor domain (PAS domain)"/>
    <property type="match status" value="1"/>
</dbReference>
<dbReference type="Pfam" id="PF01590">
    <property type="entry name" value="GAF"/>
    <property type="match status" value="1"/>
</dbReference>
<dbReference type="PROSITE" id="PS50887">
    <property type="entry name" value="GGDEF"/>
    <property type="match status" value="1"/>
</dbReference>
<protein>
    <submittedName>
        <fullName evidence="5">Uncharacterized protein</fullName>
    </submittedName>
</protein>
<dbReference type="Gene3D" id="3.30.70.270">
    <property type="match status" value="1"/>
</dbReference>
<dbReference type="SUPFAM" id="SSF55781">
    <property type="entry name" value="GAF domain-like"/>
    <property type="match status" value="1"/>
</dbReference>
<dbReference type="InterPro" id="IPR003018">
    <property type="entry name" value="GAF"/>
</dbReference>
<gene>
    <name evidence="5" type="ORF">C6Y40_12915</name>
</gene>
<dbReference type="Pfam" id="PF00563">
    <property type="entry name" value="EAL"/>
    <property type="match status" value="1"/>
</dbReference>
<dbReference type="NCBIfam" id="TIGR00229">
    <property type="entry name" value="sensory_box"/>
    <property type="match status" value="1"/>
</dbReference>
<dbReference type="PROSITE" id="PS50113">
    <property type="entry name" value="PAC"/>
    <property type="match status" value="1"/>
</dbReference>
<dbReference type="PANTHER" id="PTHR33121">
    <property type="entry name" value="CYCLIC DI-GMP PHOSPHODIESTERASE PDEF"/>
    <property type="match status" value="1"/>
</dbReference>
<name>A0A2S9V9K7_9ALTE</name>
<dbReference type="Gene3D" id="3.30.450.20">
    <property type="entry name" value="PAS domain"/>
    <property type="match status" value="1"/>
</dbReference>
<organism evidence="5 6">
    <name type="scientific">Alteromonas alba</name>
    <dbReference type="NCBI Taxonomy" id="2079529"/>
    <lineage>
        <taxon>Bacteria</taxon>
        <taxon>Pseudomonadati</taxon>
        <taxon>Pseudomonadota</taxon>
        <taxon>Gammaproteobacteria</taxon>
        <taxon>Alteromonadales</taxon>
        <taxon>Alteromonadaceae</taxon>
        <taxon>Alteromonas/Salinimonas group</taxon>
        <taxon>Alteromonas</taxon>
    </lineage>
</organism>
<dbReference type="InterPro" id="IPR029787">
    <property type="entry name" value="Nucleotide_cyclase"/>
</dbReference>
<dbReference type="CDD" id="cd00130">
    <property type="entry name" value="PAS"/>
    <property type="match status" value="1"/>
</dbReference>
<dbReference type="InterPro" id="IPR043128">
    <property type="entry name" value="Rev_trsase/Diguanyl_cyclase"/>
</dbReference>
<evidence type="ECO:0000313" key="5">
    <source>
        <dbReference type="EMBL" id="PRO73149.1"/>
    </source>
</evidence>
<dbReference type="PROSITE" id="PS50112">
    <property type="entry name" value="PAS"/>
    <property type="match status" value="1"/>
</dbReference>
<dbReference type="InterPro" id="IPR000014">
    <property type="entry name" value="PAS"/>
</dbReference>
<comment type="caution">
    <text evidence="5">The sequence shown here is derived from an EMBL/GenBank/DDBJ whole genome shotgun (WGS) entry which is preliminary data.</text>
</comment>
<dbReference type="PROSITE" id="PS50883">
    <property type="entry name" value="EAL"/>
    <property type="match status" value="1"/>
</dbReference>
<dbReference type="Pfam" id="PF00990">
    <property type="entry name" value="GGDEF"/>
    <property type="match status" value="1"/>
</dbReference>
<evidence type="ECO:0000313" key="6">
    <source>
        <dbReference type="Proteomes" id="UP000238949"/>
    </source>
</evidence>
<dbReference type="Gene3D" id="3.30.450.40">
    <property type="match status" value="1"/>
</dbReference>
<dbReference type="OrthoDB" id="1316910at2"/>
<dbReference type="PANTHER" id="PTHR33121:SF71">
    <property type="entry name" value="OXYGEN SENSOR PROTEIN DOSP"/>
    <property type="match status" value="1"/>
</dbReference>
<dbReference type="SMART" id="SM00052">
    <property type="entry name" value="EAL"/>
    <property type="match status" value="1"/>
</dbReference>
<evidence type="ECO:0000259" key="3">
    <source>
        <dbReference type="PROSITE" id="PS50883"/>
    </source>
</evidence>
<evidence type="ECO:0000259" key="4">
    <source>
        <dbReference type="PROSITE" id="PS50887"/>
    </source>
</evidence>
<dbReference type="EMBL" id="PVNP01000142">
    <property type="protein sequence ID" value="PRO73149.1"/>
    <property type="molecule type" value="Genomic_DNA"/>
</dbReference>
<feature type="domain" description="EAL" evidence="3">
    <location>
        <begin position="448"/>
        <end position="695"/>
    </location>
</feature>
<dbReference type="InterPro" id="IPR035965">
    <property type="entry name" value="PAS-like_dom_sf"/>
</dbReference>
<dbReference type="InterPro" id="IPR001633">
    <property type="entry name" value="EAL_dom"/>
</dbReference>
<dbReference type="InterPro" id="IPR000700">
    <property type="entry name" value="PAS-assoc_C"/>
</dbReference>
<dbReference type="Proteomes" id="UP000238949">
    <property type="component" value="Unassembled WGS sequence"/>
</dbReference>
<keyword evidence="6" id="KW-1185">Reference proteome</keyword>
<evidence type="ECO:0000259" key="2">
    <source>
        <dbReference type="PROSITE" id="PS50113"/>
    </source>
</evidence>
<reference evidence="6" key="1">
    <citation type="journal article" date="2020" name="Int. J. Syst. Evol. Microbiol.">
        <title>Alteromonas alba sp. nov., a marine bacterium isolated from the seawater of the West Pacific Ocean.</title>
        <authorList>
            <person name="Sun C."/>
            <person name="Wu Y.-H."/>
            <person name="Xamxidin M."/>
            <person name="Cheng H."/>
            <person name="Xu X.-W."/>
        </authorList>
    </citation>
    <scope>NUCLEOTIDE SEQUENCE [LARGE SCALE GENOMIC DNA]</scope>
    <source>
        <strain evidence="6">190</strain>
    </source>
</reference>
<dbReference type="AlphaFoldDB" id="A0A2S9V9K7"/>
<dbReference type="InterPro" id="IPR050706">
    <property type="entry name" value="Cyclic-di-GMP_PDE-like"/>
</dbReference>
<feature type="domain" description="PAS" evidence="1">
    <location>
        <begin position="162"/>
        <end position="206"/>
    </location>
</feature>
<dbReference type="Pfam" id="PF13426">
    <property type="entry name" value="PAS_9"/>
    <property type="match status" value="1"/>
</dbReference>
<dbReference type="InterPro" id="IPR029016">
    <property type="entry name" value="GAF-like_dom_sf"/>
</dbReference>
<dbReference type="Gene3D" id="3.20.20.450">
    <property type="entry name" value="EAL domain"/>
    <property type="match status" value="1"/>
</dbReference>
<accession>A0A2S9V9K7</accession>
<dbReference type="SMART" id="SM00091">
    <property type="entry name" value="PAS"/>
    <property type="match status" value="1"/>
</dbReference>
<dbReference type="SUPFAM" id="SSF55073">
    <property type="entry name" value="Nucleotide cyclase"/>
    <property type="match status" value="1"/>
</dbReference>
<dbReference type="RefSeq" id="WP_105934930.1">
    <property type="nucleotide sequence ID" value="NZ_PVNP01000142.1"/>
</dbReference>
<feature type="domain" description="PAC" evidence="2">
    <location>
        <begin position="235"/>
        <end position="287"/>
    </location>
</feature>
<dbReference type="SMART" id="SM00267">
    <property type="entry name" value="GGDEF"/>
    <property type="match status" value="1"/>
</dbReference>
<feature type="domain" description="GGDEF" evidence="4">
    <location>
        <begin position="311"/>
        <end position="435"/>
    </location>
</feature>
<dbReference type="CDD" id="cd01948">
    <property type="entry name" value="EAL"/>
    <property type="match status" value="1"/>
</dbReference>
<proteinExistence type="predicted"/>
<dbReference type="GO" id="GO:0071111">
    <property type="term" value="F:cyclic-guanylate-specific phosphodiesterase activity"/>
    <property type="evidence" value="ECO:0007669"/>
    <property type="project" value="InterPro"/>
</dbReference>
<evidence type="ECO:0000259" key="1">
    <source>
        <dbReference type="PROSITE" id="PS50112"/>
    </source>
</evidence>